<accession>A0ABW7ASA1</accession>
<dbReference type="EMBL" id="JBICRM010000046">
    <property type="protein sequence ID" value="MFG1710286.1"/>
    <property type="molecule type" value="Genomic_DNA"/>
</dbReference>
<comment type="caution">
    <text evidence="2">The sequence shown here is derived from an EMBL/GenBank/DDBJ whole genome shotgun (WGS) entry which is preliminary data.</text>
</comment>
<evidence type="ECO:0000313" key="2">
    <source>
        <dbReference type="EMBL" id="MFG1710286.1"/>
    </source>
</evidence>
<dbReference type="InterPro" id="IPR023393">
    <property type="entry name" value="START-like_dom_sf"/>
</dbReference>
<reference evidence="2 3" key="1">
    <citation type="submission" date="2024-10" db="EMBL/GenBank/DDBJ databases">
        <authorList>
            <person name="Topkara A.R."/>
            <person name="Saygin H."/>
        </authorList>
    </citation>
    <scope>NUCLEOTIDE SEQUENCE [LARGE SCALE GENOMIC DNA]</scope>
    <source>
        <strain evidence="2 3">M3C6</strain>
    </source>
</reference>
<protein>
    <submittedName>
        <fullName evidence="2">SRPBCC domain-containing protein</fullName>
    </submittedName>
</protein>
<evidence type="ECO:0000256" key="1">
    <source>
        <dbReference type="SAM" id="MobiDB-lite"/>
    </source>
</evidence>
<proteinExistence type="predicted"/>
<dbReference type="Proteomes" id="UP001603978">
    <property type="component" value="Unassembled WGS sequence"/>
</dbReference>
<keyword evidence="3" id="KW-1185">Reference proteome</keyword>
<dbReference type="SUPFAM" id="SSF55961">
    <property type="entry name" value="Bet v1-like"/>
    <property type="match status" value="1"/>
</dbReference>
<organism evidence="2 3">
    <name type="scientific">Nonomuraea marmarensis</name>
    <dbReference type="NCBI Taxonomy" id="3351344"/>
    <lineage>
        <taxon>Bacteria</taxon>
        <taxon>Bacillati</taxon>
        <taxon>Actinomycetota</taxon>
        <taxon>Actinomycetes</taxon>
        <taxon>Streptosporangiales</taxon>
        <taxon>Streptosporangiaceae</taxon>
        <taxon>Nonomuraea</taxon>
    </lineage>
</organism>
<feature type="region of interest" description="Disordered" evidence="1">
    <location>
        <begin position="80"/>
        <end position="106"/>
    </location>
</feature>
<dbReference type="RefSeq" id="WP_393175913.1">
    <property type="nucleotide sequence ID" value="NZ_JBICRM010000046.1"/>
</dbReference>
<dbReference type="Gene3D" id="3.30.530.20">
    <property type="match status" value="1"/>
</dbReference>
<gene>
    <name evidence="2" type="ORF">ACFLIM_44670</name>
</gene>
<sequence>MVITRSLFRLAVGAAAGYLLAVRPWHLRWGADDSEVHAGMAGDDIVHASQYQATRAVTIDAPPASVWAWLIQLGGYTPGGPTERPAAATGHPGSTEWPGATDQGEAAGQQGLKVGDVLHAAPDGTGFVVEQIDPPNTLVLALRGPDATTTCSIALRDLDGKTRMVFRLRIRAQPTLRGITYLATMDVGDFVAMRRQMLTIKARAESAHSAAPAGGPGS</sequence>
<name>A0ABW7ASA1_9ACTN</name>
<evidence type="ECO:0000313" key="3">
    <source>
        <dbReference type="Proteomes" id="UP001603978"/>
    </source>
</evidence>